<dbReference type="Proteomes" id="UP000265520">
    <property type="component" value="Unassembled WGS sequence"/>
</dbReference>
<evidence type="ECO:0000313" key="2">
    <source>
        <dbReference type="Proteomes" id="UP000265520"/>
    </source>
</evidence>
<protein>
    <submittedName>
        <fullName evidence="1">Protein gar2-like</fullName>
    </submittedName>
</protein>
<evidence type="ECO:0000313" key="1">
    <source>
        <dbReference type="EMBL" id="MCI00744.1"/>
    </source>
</evidence>
<organism evidence="1 2">
    <name type="scientific">Trifolium medium</name>
    <dbReference type="NCBI Taxonomy" id="97028"/>
    <lineage>
        <taxon>Eukaryota</taxon>
        <taxon>Viridiplantae</taxon>
        <taxon>Streptophyta</taxon>
        <taxon>Embryophyta</taxon>
        <taxon>Tracheophyta</taxon>
        <taxon>Spermatophyta</taxon>
        <taxon>Magnoliopsida</taxon>
        <taxon>eudicotyledons</taxon>
        <taxon>Gunneridae</taxon>
        <taxon>Pentapetalae</taxon>
        <taxon>rosids</taxon>
        <taxon>fabids</taxon>
        <taxon>Fabales</taxon>
        <taxon>Fabaceae</taxon>
        <taxon>Papilionoideae</taxon>
        <taxon>50 kb inversion clade</taxon>
        <taxon>NPAAA clade</taxon>
        <taxon>Hologalegina</taxon>
        <taxon>IRL clade</taxon>
        <taxon>Trifolieae</taxon>
        <taxon>Trifolium</taxon>
    </lineage>
</organism>
<proteinExistence type="predicted"/>
<name>A0A392NMZ1_9FABA</name>
<accession>A0A392NMZ1</accession>
<keyword evidence="2" id="KW-1185">Reference proteome</keyword>
<comment type="caution">
    <text evidence="1">The sequence shown here is derived from an EMBL/GenBank/DDBJ whole genome shotgun (WGS) entry which is preliminary data.</text>
</comment>
<reference evidence="1 2" key="1">
    <citation type="journal article" date="2018" name="Front. Plant Sci.">
        <title>Red Clover (Trifolium pratense) and Zigzag Clover (T. medium) - A Picture of Genomic Similarities and Differences.</title>
        <authorList>
            <person name="Dluhosova J."/>
            <person name="Istvanek J."/>
            <person name="Nedelnik J."/>
            <person name="Repkova J."/>
        </authorList>
    </citation>
    <scope>NUCLEOTIDE SEQUENCE [LARGE SCALE GENOMIC DNA]</scope>
    <source>
        <strain evidence="2">cv. 10/8</strain>
        <tissue evidence="1">Leaf</tissue>
    </source>
</reference>
<dbReference type="AlphaFoldDB" id="A0A392NMZ1"/>
<sequence length="89" mass="9864">MYGTKPDEALAMLIKARGSSTSTASDSDVGAKVKHDALIFKFTREYIQRDAFKALQSNPKAIYSMKAFLGELRTPITSEPMLHVITQVE</sequence>
<dbReference type="EMBL" id="LXQA010044126">
    <property type="protein sequence ID" value="MCI00744.1"/>
    <property type="molecule type" value="Genomic_DNA"/>
</dbReference>